<evidence type="ECO:0000256" key="8">
    <source>
        <dbReference type="ARBA" id="ARBA00023136"/>
    </source>
</evidence>
<dbReference type="PROSITE" id="PS51015">
    <property type="entry name" value="YDG"/>
    <property type="match status" value="1"/>
</dbReference>
<dbReference type="Pfam" id="PF01529">
    <property type="entry name" value="DHHC"/>
    <property type="match status" value="1"/>
</dbReference>
<evidence type="ECO:0000256" key="6">
    <source>
        <dbReference type="ARBA" id="ARBA00022853"/>
    </source>
</evidence>
<feature type="domain" description="Pre-SET" evidence="15">
    <location>
        <begin position="482"/>
        <end position="543"/>
    </location>
</feature>
<evidence type="ECO:0000313" key="18">
    <source>
        <dbReference type="Proteomes" id="UP000827721"/>
    </source>
</evidence>
<evidence type="ECO:0000256" key="7">
    <source>
        <dbReference type="ARBA" id="ARBA00022989"/>
    </source>
</evidence>
<comment type="caution">
    <text evidence="17">The sequence shown here is derived from an EMBL/GenBank/DDBJ whole genome shotgun (WGS) entry which is preliminary data.</text>
</comment>
<comment type="subcellular location">
    <subcellularLocation>
        <location evidence="2">Chromosome</location>
        <location evidence="2">Centromere</location>
    </subcellularLocation>
    <subcellularLocation>
        <location evidence="1">Endomembrane system</location>
        <topology evidence="1">Multi-pass membrane protein</topology>
    </subcellularLocation>
    <subcellularLocation>
        <location evidence="11">Nucleus</location>
    </subcellularLocation>
</comment>
<feature type="transmembrane region" description="Helical" evidence="13">
    <location>
        <begin position="722"/>
        <end position="745"/>
    </location>
</feature>
<dbReference type="InterPro" id="IPR051357">
    <property type="entry name" value="H3K9_HMTase_SUVAR3-9"/>
</dbReference>
<comment type="similarity">
    <text evidence="3">Belongs to the DHHC palmitoyltransferase family.</text>
</comment>
<dbReference type="SMART" id="SM00466">
    <property type="entry name" value="SRA"/>
    <property type="match status" value="1"/>
</dbReference>
<evidence type="ECO:0000256" key="2">
    <source>
        <dbReference type="ARBA" id="ARBA00004584"/>
    </source>
</evidence>
<protein>
    <submittedName>
        <fullName evidence="17">Uncharacterized protein</fullName>
    </submittedName>
</protein>
<evidence type="ECO:0000313" key="17">
    <source>
        <dbReference type="EMBL" id="KAH7556862.1"/>
    </source>
</evidence>
<feature type="region of interest" description="Disordered" evidence="12">
    <location>
        <begin position="146"/>
        <end position="169"/>
    </location>
</feature>
<keyword evidence="7 13" id="KW-1133">Transmembrane helix</keyword>
<keyword evidence="8 13" id="KW-0472">Membrane</keyword>
<keyword evidence="10" id="KW-0137">Centromere</keyword>
<keyword evidence="9 11" id="KW-0539">Nucleus</keyword>
<evidence type="ECO:0000256" key="10">
    <source>
        <dbReference type="ARBA" id="ARBA00023328"/>
    </source>
</evidence>
<dbReference type="PROSITE" id="PS50867">
    <property type="entry name" value="PRE_SET"/>
    <property type="match status" value="1"/>
</dbReference>
<evidence type="ECO:0000256" key="9">
    <source>
        <dbReference type="ARBA" id="ARBA00023242"/>
    </source>
</evidence>
<gene>
    <name evidence="17" type="ORF">JRO89_XS11G0004200</name>
</gene>
<dbReference type="SUPFAM" id="SSF88697">
    <property type="entry name" value="PUA domain-like"/>
    <property type="match status" value="1"/>
</dbReference>
<dbReference type="InterPro" id="IPR025794">
    <property type="entry name" value="H3-K9-MeTrfase_plant"/>
</dbReference>
<reference evidence="17 18" key="1">
    <citation type="submission" date="2021-02" db="EMBL/GenBank/DDBJ databases">
        <title>Plant Genome Project.</title>
        <authorList>
            <person name="Zhang R.-G."/>
        </authorList>
    </citation>
    <scope>NUCLEOTIDE SEQUENCE [LARGE SCALE GENOMIC DNA]</scope>
    <source>
        <tissue evidence="17">Leaves</tissue>
    </source>
</reference>
<dbReference type="EMBL" id="JAFEMO010000011">
    <property type="protein sequence ID" value="KAH7556862.1"/>
    <property type="molecule type" value="Genomic_DNA"/>
</dbReference>
<feature type="domain" description="SET" evidence="14">
    <location>
        <begin position="546"/>
        <end position="682"/>
    </location>
</feature>
<accession>A0ABQ8HE80</accession>
<evidence type="ECO:0000256" key="11">
    <source>
        <dbReference type="PROSITE-ProRule" id="PRU00358"/>
    </source>
</evidence>
<evidence type="ECO:0000256" key="12">
    <source>
        <dbReference type="SAM" id="MobiDB-lite"/>
    </source>
</evidence>
<evidence type="ECO:0000256" key="4">
    <source>
        <dbReference type="ARBA" id="ARBA00022454"/>
    </source>
</evidence>
<feature type="compositionally biased region" description="Basic residues" evidence="12">
    <location>
        <begin position="154"/>
        <end position="163"/>
    </location>
</feature>
<sequence>MDQTIGQDSASASGSIDKSRVWDVTPLRSLLPVFPSQSDMSSLPTPPAGAPFICVPPTGPFPSGVAPFYPFFSSLESQRNHNPQTIFGSPNQNVSFGYNNPISDAVPLNSVRSPPPSTAGATPVQVNGDTDSQYLSGFSIHISDVEGPSWSGRSKNKSQRRTKSSRDTNFTPVDVDMDVILNNILSSFDVMEFNELRKTDGDKESVAYILLIFDLFRRKISQLEDSKEATAAVTRRPDLKAGAILMNKGIRTNAKKRIGLIPGVEVGDIFFFRIEMCLVGLHSQSMAGIDYMGLKISQEEEPLAVSIVSSGGYEDNIEDADVLIYSGQGGNIYRKDKDVTDQKLERGNLALDKSAHRANEVRVIRGVKDVSTPSGKIYVYDGLYKIQESWLEKGKSGVNVYKYKLVRLPGQREAFMTWRLIQQWKDGITSRTGVILSDLTSGAENIPVSLVNDVDDEKGPEHFTYFPSLKYSKTENSGEPSVGCTCRSGCHPGNSNCSCIKKNAGYLPYTVNGVLVKLNSLTHECGFSCLCPSNCRNRLSQGGLRVHLEVFKTKDKGWGLRSWDPIRAGTFICEYAGEVIDMFKIEKLRGESKNDYVFDATRTCQPAESLPIDSNEASKIPFPLIINAKAVGNVARFMNHSCSPNVFWQPVLRESDKNYDLHIAFHAIKHIPPMTELTYDYGLPDKAERKKNCLCLSREKVGCPAITFCIKMLFMIRKHDPLFSYPVLIAGVVLTILDFTFLFLTSGRDPGIIPRNAHLPDMDESFDMNTPSMEWINNKSLNVKLPRTKDVIVNGQTVKVKFCDTCLLYRPPRASHCSICNNCVQRFDHHCPWVGQCIGLTTYENFRYRYDKKENPFRRGVLKNIKELFFSKIPPSMVNFRAWATEDDFSIRSVTSEFNGGFMGSKDKFDIEMGKVGKDGEMRLPSILQHLDYRGIDDDLKKKKGGDGAPFDPFVSPTTTDQGTRTSPRCSTDKRTQ</sequence>
<keyword evidence="4" id="KW-0158">Chromosome</keyword>
<evidence type="ECO:0000259" key="15">
    <source>
        <dbReference type="PROSITE" id="PS50867"/>
    </source>
</evidence>
<dbReference type="InterPro" id="IPR015947">
    <property type="entry name" value="PUA-like_sf"/>
</dbReference>
<dbReference type="SMART" id="SM00317">
    <property type="entry name" value="SET"/>
    <property type="match status" value="1"/>
</dbReference>
<dbReference type="Pfam" id="PF00856">
    <property type="entry name" value="SET"/>
    <property type="match status" value="1"/>
</dbReference>
<dbReference type="InterPro" id="IPR001214">
    <property type="entry name" value="SET_dom"/>
</dbReference>
<keyword evidence="5 13" id="KW-0812">Transmembrane</keyword>
<dbReference type="Gene3D" id="2.170.270.10">
    <property type="entry name" value="SET domain"/>
    <property type="match status" value="1"/>
</dbReference>
<dbReference type="SUPFAM" id="SSF82199">
    <property type="entry name" value="SET domain"/>
    <property type="match status" value="1"/>
</dbReference>
<evidence type="ECO:0000256" key="1">
    <source>
        <dbReference type="ARBA" id="ARBA00004127"/>
    </source>
</evidence>
<evidence type="ECO:0000256" key="3">
    <source>
        <dbReference type="ARBA" id="ARBA00008574"/>
    </source>
</evidence>
<proteinExistence type="inferred from homology"/>
<feature type="domain" description="YDG" evidence="16">
    <location>
        <begin position="259"/>
        <end position="407"/>
    </location>
</feature>
<dbReference type="PANTHER" id="PTHR45660:SF13">
    <property type="entry name" value="HISTONE-LYSINE N-METHYLTRANSFERASE SETMAR"/>
    <property type="match status" value="1"/>
</dbReference>
<dbReference type="Pfam" id="PF02182">
    <property type="entry name" value="SAD_SRA"/>
    <property type="match status" value="1"/>
</dbReference>
<evidence type="ECO:0000256" key="13">
    <source>
        <dbReference type="SAM" id="Phobius"/>
    </source>
</evidence>
<dbReference type="SMART" id="SM00468">
    <property type="entry name" value="PreSET"/>
    <property type="match status" value="1"/>
</dbReference>
<dbReference type="PANTHER" id="PTHR45660">
    <property type="entry name" value="HISTONE-LYSINE N-METHYLTRANSFERASE SETMAR"/>
    <property type="match status" value="1"/>
</dbReference>
<dbReference type="InterPro" id="IPR046341">
    <property type="entry name" value="SET_dom_sf"/>
</dbReference>
<dbReference type="Pfam" id="PF05033">
    <property type="entry name" value="Pre-SET"/>
    <property type="match status" value="1"/>
</dbReference>
<dbReference type="PROSITE" id="PS50280">
    <property type="entry name" value="SET"/>
    <property type="match status" value="1"/>
</dbReference>
<evidence type="ECO:0000259" key="14">
    <source>
        <dbReference type="PROSITE" id="PS50280"/>
    </source>
</evidence>
<keyword evidence="18" id="KW-1185">Reference proteome</keyword>
<dbReference type="PROSITE" id="PS51575">
    <property type="entry name" value="SAM_MT43_SUVAR39_2"/>
    <property type="match status" value="1"/>
</dbReference>
<organism evidence="17 18">
    <name type="scientific">Xanthoceras sorbifolium</name>
    <dbReference type="NCBI Taxonomy" id="99658"/>
    <lineage>
        <taxon>Eukaryota</taxon>
        <taxon>Viridiplantae</taxon>
        <taxon>Streptophyta</taxon>
        <taxon>Embryophyta</taxon>
        <taxon>Tracheophyta</taxon>
        <taxon>Spermatophyta</taxon>
        <taxon>Magnoliopsida</taxon>
        <taxon>eudicotyledons</taxon>
        <taxon>Gunneridae</taxon>
        <taxon>Pentapetalae</taxon>
        <taxon>rosids</taxon>
        <taxon>malvids</taxon>
        <taxon>Sapindales</taxon>
        <taxon>Sapindaceae</taxon>
        <taxon>Xanthoceroideae</taxon>
        <taxon>Xanthoceras</taxon>
    </lineage>
</organism>
<feature type="compositionally biased region" description="Polar residues" evidence="12">
    <location>
        <begin position="956"/>
        <end position="970"/>
    </location>
</feature>
<dbReference type="InterPro" id="IPR003105">
    <property type="entry name" value="SRA_YDG"/>
</dbReference>
<dbReference type="PROSITE" id="PS50216">
    <property type="entry name" value="DHHC"/>
    <property type="match status" value="1"/>
</dbReference>
<dbReference type="Gene3D" id="2.30.280.10">
    <property type="entry name" value="SRA-YDG"/>
    <property type="match status" value="1"/>
</dbReference>
<name>A0ABQ8HE80_9ROSI</name>
<dbReference type="InterPro" id="IPR001594">
    <property type="entry name" value="Palmitoyltrfase_DHHC"/>
</dbReference>
<evidence type="ECO:0000256" key="5">
    <source>
        <dbReference type="ARBA" id="ARBA00022692"/>
    </source>
</evidence>
<feature type="region of interest" description="Disordered" evidence="12">
    <location>
        <begin position="942"/>
        <end position="977"/>
    </location>
</feature>
<dbReference type="InterPro" id="IPR007728">
    <property type="entry name" value="Pre-SET_dom"/>
</dbReference>
<evidence type="ECO:0000259" key="16">
    <source>
        <dbReference type="PROSITE" id="PS51015"/>
    </source>
</evidence>
<dbReference type="Proteomes" id="UP000827721">
    <property type="component" value="Unassembled WGS sequence"/>
</dbReference>
<keyword evidence="6" id="KW-0156">Chromatin regulator</keyword>
<dbReference type="InterPro" id="IPR036987">
    <property type="entry name" value="SRA-YDG_sf"/>
</dbReference>